<dbReference type="EMBL" id="FXUG01000003">
    <property type="protein sequence ID" value="SMP51884.1"/>
    <property type="molecule type" value="Genomic_DNA"/>
</dbReference>
<protein>
    <recommendedName>
        <fullName evidence="3">Transposase</fullName>
    </recommendedName>
</protein>
<evidence type="ECO:0000313" key="2">
    <source>
        <dbReference type="Proteomes" id="UP001158067"/>
    </source>
</evidence>
<reference evidence="1 2" key="1">
    <citation type="submission" date="2017-05" db="EMBL/GenBank/DDBJ databases">
        <authorList>
            <person name="Varghese N."/>
            <person name="Submissions S."/>
        </authorList>
    </citation>
    <scope>NUCLEOTIDE SEQUENCE [LARGE SCALE GENOMIC DNA]</scope>
    <source>
        <strain evidence="1 2">DSM 25457</strain>
    </source>
</reference>
<evidence type="ECO:0008006" key="3">
    <source>
        <dbReference type="Google" id="ProtNLM"/>
    </source>
</evidence>
<organism evidence="1 2">
    <name type="scientific">Neorhodopirellula lusitana</name>
    <dbReference type="NCBI Taxonomy" id="445327"/>
    <lineage>
        <taxon>Bacteria</taxon>
        <taxon>Pseudomonadati</taxon>
        <taxon>Planctomycetota</taxon>
        <taxon>Planctomycetia</taxon>
        <taxon>Pirellulales</taxon>
        <taxon>Pirellulaceae</taxon>
        <taxon>Neorhodopirellula</taxon>
    </lineage>
</organism>
<evidence type="ECO:0000313" key="1">
    <source>
        <dbReference type="EMBL" id="SMP51884.1"/>
    </source>
</evidence>
<gene>
    <name evidence="1" type="ORF">SAMN06265222_103369</name>
</gene>
<sequence>MRTGRRIVDTFRNYVSSLNDCSRVRFPCNDVERMFSDSFWAIGYKHSDTYTPLDFKQSAAVAQRRGRQTALNRLAFTNHHVAKFGSVISLEEVNA</sequence>
<comment type="caution">
    <text evidence="1">The sequence shown here is derived from an EMBL/GenBank/DDBJ whole genome shotgun (WGS) entry which is preliminary data.</text>
</comment>
<name>A0ABY1Q1R2_9BACT</name>
<proteinExistence type="predicted"/>
<dbReference type="Proteomes" id="UP001158067">
    <property type="component" value="Unassembled WGS sequence"/>
</dbReference>
<keyword evidence="2" id="KW-1185">Reference proteome</keyword>
<accession>A0ABY1Q1R2</accession>